<sequence>MLEVGIVHVMLVFNTLIGSNPSIRSFTSVGTSGRPKSKNDFCHIPSMTRLEDHIIVENGDGLQGFRV</sequence>
<evidence type="ECO:0000313" key="2">
    <source>
        <dbReference type="Proteomes" id="UP001202328"/>
    </source>
</evidence>
<gene>
    <name evidence="1" type="ORF">MKW98_003655</name>
</gene>
<organism evidence="1 2">
    <name type="scientific">Papaver atlanticum</name>
    <dbReference type="NCBI Taxonomy" id="357466"/>
    <lineage>
        <taxon>Eukaryota</taxon>
        <taxon>Viridiplantae</taxon>
        <taxon>Streptophyta</taxon>
        <taxon>Embryophyta</taxon>
        <taxon>Tracheophyta</taxon>
        <taxon>Spermatophyta</taxon>
        <taxon>Magnoliopsida</taxon>
        <taxon>Ranunculales</taxon>
        <taxon>Papaveraceae</taxon>
        <taxon>Papaveroideae</taxon>
        <taxon>Papaver</taxon>
    </lineage>
</organism>
<proteinExistence type="predicted"/>
<dbReference type="Proteomes" id="UP001202328">
    <property type="component" value="Unassembled WGS sequence"/>
</dbReference>
<protein>
    <submittedName>
        <fullName evidence="1">Uncharacterized protein</fullName>
    </submittedName>
</protein>
<comment type="caution">
    <text evidence="1">The sequence shown here is derived from an EMBL/GenBank/DDBJ whole genome shotgun (WGS) entry which is preliminary data.</text>
</comment>
<dbReference type="AlphaFoldDB" id="A0AAD4SH89"/>
<dbReference type="EMBL" id="JAJJMB010010543">
    <property type="protein sequence ID" value="KAI3908010.1"/>
    <property type="molecule type" value="Genomic_DNA"/>
</dbReference>
<evidence type="ECO:0000313" key="1">
    <source>
        <dbReference type="EMBL" id="KAI3908010.1"/>
    </source>
</evidence>
<keyword evidence="2" id="KW-1185">Reference proteome</keyword>
<name>A0AAD4SH89_9MAGN</name>
<reference evidence="1" key="1">
    <citation type="submission" date="2022-04" db="EMBL/GenBank/DDBJ databases">
        <title>A functionally conserved STORR gene fusion in Papaver species that diverged 16.8 million years ago.</title>
        <authorList>
            <person name="Catania T."/>
        </authorList>
    </citation>
    <scope>NUCLEOTIDE SEQUENCE</scope>
    <source>
        <strain evidence="1">S-188037</strain>
    </source>
</reference>
<accession>A0AAD4SH89</accession>